<dbReference type="AlphaFoldDB" id="A0A1V6UUY6"/>
<comment type="caution">
    <text evidence="3">The sequence shown here is derived from an EMBL/GenBank/DDBJ whole genome shotgun (WGS) entry which is preliminary data.</text>
</comment>
<proteinExistence type="predicted"/>
<dbReference type="Proteomes" id="UP000191500">
    <property type="component" value="Unassembled WGS sequence"/>
</dbReference>
<feature type="transmembrane region" description="Helical" evidence="2">
    <location>
        <begin position="447"/>
        <end position="467"/>
    </location>
</feature>
<evidence type="ECO:0000256" key="2">
    <source>
        <dbReference type="SAM" id="Phobius"/>
    </source>
</evidence>
<accession>A0A1V6UUY6</accession>
<dbReference type="EMBL" id="MDDG01000004">
    <property type="protein sequence ID" value="OQE42251.1"/>
    <property type="molecule type" value="Genomic_DNA"/>
</dbReference>
<evidence type="ECO:0000313" key="3">
    <source>
        <dbReference type="EMBL" id="OQE42251.1"/>
    </source>
</evidence>
<evidence type="ECO:0000256" key="1">
    <source>
        <dbReference type="SAM" id="MobiDB-lite"/>
    </source>
</evidence>
<feature type="region of interest" description="Disordered" evidence="1">
    <location>
        <begin position="312"/>
        <end position="333"/>
    </location>
</feature>
<protein>
    <submittedName>
        <fullName evidence="3">Uncharacterized protein</fullName>
    </submittedName>
</protein>
<keyword evidence="2" id="KW-1133">Transmembrane helix</keyword>
<organism evidence="3 4">
    <name type="scientific">Penicillium coprophilum</name>
    <dbReference type="NCBI Taxonomy" id="36646"/>
    <lineage>
        <taxon>Eukaryota</taxon>
        <taxon>Fungi</taxon>
        <taxon>Dikarya</taxon>
        <taxon>Ascomycota</taxon>
        <taxon>Pezizomycotina</taxon>
        <taxon>Eurotiomycetes</taxon>
        <taxon>Eurotiomycetidae</taxon>
        <taxon>Eurotiales</taxon>
        <taxon>Aspergillaceae</taxon>
        <taxon>Penicillium</taxon>
    </lineage>
</organism>
<gene>
    <name evidence="3" type="ORF">PENCOP_c004G04005</name>
</gene>
<feature type="region of interest" description="Disordered" evidence="1">
    <location>
        <begin position="209"/>
        <end position="228"/>
    </location>
</feature>
<keyword evidence="4" id="KW-1185">Reference proteome</keyword>
<feature type="compositionally biased region" description="Low complexity" evidence="1">
    <location>
        <begin position="217"/>
        <end position="228"/>
    </location>
</feature>
<feature type="region of interest" description="Disordered" evidence="1">
    <location>
        <begin position="40"/>
        <end position="60"/>
    </location>
</feature>
<sequence length="486" mass="54453">MGLVKSLKSDPLGVVDTRLEMTDPPTDSFFSPFVPSPFTRFDRANEKQPGSQAEDSFLSSSFSPSSFAAFDRIDRIQPGSQMKVKASPKQAHRDFDFSRQCPRLELDVDVDKYHTLDGLAKPLNPQNTPASISKRESMEMEDFDFDCFQVSPDASLVLQDDGSKSPKSSKLRRLSVGRRQWIKSPAATLANHHPSVNTSNLEECVMSGSPQRNLRFSPPAASLSSSSLATHRPLPSIERREDYIALHRQEKQYRKWKLTRHVDSQKCSPYNIHTKQRQSLAAHILKNHDMRESSLSSLPYCGGTRRTSFFSHVGSGDGAREVRAGKEASNVGDTPVADESKIAVKTKQHAPAFVAVSFSLYRTRSALSAITKKSRRYSFKYRITPTDLPQQPSPHLPIELERTACHPVIDDLLFHTCFICPALVVLLLFRVVCVATYPLTNTRAGAVMLYLARLFLNLLMKIVFFVLSKCGMPCRCQWTSDTGYSN</sequence>
<reference evidence="4" key="1">
    <citation type="journal article" date="2017" name="Nat. Microbiol.">
        <title>Global analysis of biosynthetic gene clusters reveals vast potential of secondary metabolite production in Penicillium species.</title>
        <authorList>
            <person name="Nielsen J.C."/>
            <person name="Grijseels S."/>
            <person name="Prigent S."/>
            <person name="Ji B."/>
            <person name="Dainat J."/>
            <person name="Nielsen K.F."/>
            <person name="Frisvad J.C."/>
            <person name="Workman M."/>
            <person name="Nielsen J."/>
        </authorList>
    </citation>
    <scope>NUCLEOTIDE SEQUENCE [LARGE SCALE GENOMIC DNA]</scope>
    <source>
        <strain evidence="4">IBT 31321</strain>
    </source>
</reference>
<keyword evidence="2" id="KW-0812">Transmembrane</keyword>
<evidence type="ECO:0000313" key="4">
    <source>
        <dbReference type="Proteomes" id="UP000191500"/>
    </source>
</evidence>
<name>A0A1V6UUY6_9EURO</name>
<feature type="transmembrane region" description="Helical" evidence="2">
    <location>
        <begin position="412"/>
        <end position="435"/>
    </location>
</feature>
<keyword evidence="2" id="KW-0472">Membrane</keyword>